<dbReference type="Pfam" id="PF11138">
    <property type="entry name" value="DUF2911"/>
    <property type="match status" value="1"/>
</dbReference>
<proteinExistence type="predicted"/>
<evidence type="ECO:0000313" key="4">
    <source>
        <dbReference type="Proteomes" id="UP000765802"/>
    </source>
</evidence>
<gene>
    <name evidence="3" type="ORF">BC349_09660</name>
</gene>
<dbReference type="InterPro" id="IPR021314">
    <property type="entry name" value="DUF2911"/>
</dbReference>
<dbReference type="InterPro" id="IPR045800">
    <property type="entry name" value="HMBD"/>
</dbReference>
<dbReference type="Proteomes" id="UP000765802">
    <property type="component" value="Unassembled WGS sequence"/>
</dbReference>
<feature type="domain" description="Heavy metal binding" evidence="2">
    <location>
        <begin position="26"/>
        <end position="50"/>
    </location>
</feature>
<dbReference type="Pfam" id="PF19335">
    <property type="entry name" value="HMBD"/>
    <property type="match status" value="1"/>
</dbReference>
<feature type="chain" id="PRO_5046422474" description="Heavy metal binding domain-containing protein" evidence="1">
    <location>
        <begin position="22"/>
        <end position="219"/>
    </location>
</feature>
<dbReference type="RefSeq" id="WP_187256603.1">
    <property type="nucleotide sequence ID" value="NZ_JBHULF010000014.1"/>
</dbReference>
<sequence length="219" mass="24613">MKYFKMLLMAVFAILALSVSAQENIYTCPMHKTETSKKPGNCSICGMKLESAVKTPAVSYNPNLGNDSSKKSIKSMAYAIVGRDSIKVSYYSPGVRKRMIWGGLIPYGEVWVTGAHNATTLEMPRAFVVNGKEIPAGKYAFFTIPGEKEWILIINKHWKQHLADEYDEKDDIIRISVQPKTTAHTERLQYFVETSKDDTGTIAVAWEKIRVALPFVLKN</sequence>
<protein>
    <recommendedName>
        <fullName evidence="2">Heavy metal binding domain-containing protein</fullName>
    </recommendedName>
</protein>
<evidence type="ECO:0000259" key="2">
    <source>
        <dbReference type="Pfam" id="PF19335"/>
    </source>
</evidence>
<reference evidence="3 4" key="1">
    <citation type="submission" date="2016-07" db="EMBL/GenBank/DDBJ databases">
        <title>Genome analysis of Flavihumibacter stibioxidans YS-17.</title>
        <authorList>
            <person name="Shi K."/>
            <person name="Han Y."/>
            <person name="Wang G."/>
        </authorList>
    </citation>
    <scope>NUCLEOTIDE SEQUENCE [LARGE SCALE GENOMIC DNA]</scope>
    <source>
        <strain evidence="3 4">YS-17</strain>
    </source>
</reference>
<keyword evidence="1" id="KW-0732">Signal</keyword>
<dbReference type="EMBL" id="MBUA01000012">
    <property type="protein sequence ID" value="MBC6491297.1"/>
    <property type="molecule type" value="Genomic_DNA"/>
</dbReference>
<name>A0ABR7M8K8_9BACT</name>
<evidence type="ECO:0000313" key="3">
    <source>
        <dbReference type="EMBL" id="MBC6491297.1"/>
    </source>
</evidence>
<evidence type="ECO:0000256" key="1">
    <source>
        <dbReference type="SAM" id="SignalP"/>
    </source>
</evidence>
<keyword evidence="4" id="KW-1185">Reference proteome</keyword>
<feature type="signal peptide" evidence="1">
    <location>
        <begin position="1"/>
        <end position="21"/>
    </location>
</feature>
<organism evidence="3 4">
    <name type="scientific">Flavihumibacter stibioxidans</name>
    <dbReference type="NCBI Taxonomy" id="1834163"/>
    <lineage>
        <taxon>Bacteria</taxon>
        <taxon>Pseudomonadati</taxon>
        <taxon>Bacteroidota</taxon>
        <taxon>Chitinophagia</taxon>
        <taxon>Chitinophagales</taxon>
        <taxon>Chitinophagaceae</taxon>
        <taxon>Flavihumibacter</taxon>
    </lineage>
</organism>
<accession>A0ABR7M8K8</accession>
<comment type="caution">
    <text evidence="3">The sequence shown here is derived from an EMBL/GenBank/DDBJ whole genome shotgun (WGS) entry which is preliminary data.</text>
</comment>